<dbReference type="PANTHER" id="PTHR42879">
    <property type="entry name" value="3-OXOACYL-(ACYL-CARRIER-PROTEIN) REDUCTASE"/>
    <property type="match status" value="1"/>
</dbReference>
<gene>
    <name evidence="2" type="ORF">S06H3_62535</name>
</gene>
<organism evidence="2">
    <name type="scientific">marine sediment metagenome</name>
    <dbReference type="NCBI Taxonomy" id="412755"/>
    <lineage>
        <taxon>unclassified sequences</taxon>
        <taxon>metagenomes</taxon>
        <taxon>ecological metagenomes</taxon>
    </lineage>
</organism>
<evidence type="ECO:0000313" key="2">
    <source>
        <dbReference type="EMBL" id="GAI49111.1"/>
    </source>
</evidence>
<dbReference type="Gene3D" id="3.40.50.720">
    <property type="entry name" value="NAD(P)-binding Rossmann-like Domain"/>
    <property type="match status" value="1"/>
</dbReference>
<feature type="non-terminal residue" evidence="2">
    <location>
        <position position="142"/>
    </location>
</feature>
<reference evidence="2" key="1">
    <citation type="journal article" date="2014" name="Front. Microbiol.">
        <title>High frequency of phylogenetically diverse reductive dehalogenase-homologous genes in deep subseafloor sedimentary metagenomes.</title>
        <authorList>
            <person name="Kawai M."/>
            <person name="Futagami T."/>
            <person name="Toyoda A."/>
            <person name="Takaki Y."/>
            <person name="Nishi S."/>
            <person name="Hori S."/>
            <person name="Arai W."/>
            <person name="Tsubouchi T."/>
            <person name="Morono Y."/>
            <person name="Uchiyama I."/>
            <person name="Ito T."/>
            <person name="Fujiyama A."/>
            <person name="Inagaki F."/>
            <person name="Takami H."/>
        </authorList>
    </citation>
    <scope>NUCLEOTIDE SEQUENCE</scope>
    <source>
        <strain evidence="2">Expedition CK06-06</strain>
    </source>
</reference>
<dbReference type="SUPFAM" id="SSF51735">
    <property type="entry name" value="NAD(P)-binding Rossmann-fold domains"/>
    <property type="match status" value="1"/>
</dbReference>
<comment type="similarity">
    <text evidence="1">Belongs to the short-chain dehydrogenases/reductases (SDR) family.</text>
</comment>
<dbReference type="PANTHER" id="PTHR42879:SF2">
    <property type="entry name" value="3-OXOACYL-[ACYL-CARRIER-PROTEIN] REDUCTASE FABG"/>
    <property type="match status" value="1"/>
</dbReference>
<dbReference type="GO" id="GO:0008667">
    <property type="term" value="F:2,3-dihydro-2,3-dihydroxybenzoate dehydrogenase activity"/>
    <property type="evidence" value="ECO:0007669"/>
    <property type="project" value="InterPro"/>
</dbReference>
<dbReference type="AlphaFoldDB" id="X1Q2Y5"/>
<dbReference type="InterPro" id="IPR002347">
    <property type="entry name" value="SDR_fam"/>
</dbReference>
<proteinExistence type="inferred from homology"/>
<dbReference type="InterPro" id="IPR036291">
    <property type="entry name" value="NAD(P)-bd_dom_sf"/>
</dbReference>
<evidence type="ECO:0000256" key="1">
    <source>
        <dbReference type="ARBA" id="ARBA00006484"/>
    </source>
</evidence>
<protein>
    <submittedName>
        <fullName evidence="2">Uncharacterized protein</fullName>
    </submittedName>
</protein>
<dbReference type="Pfam" id="PF00106">
    <property type="entry name" value="adh_short"/>
    <property type="match status" value="1"/>
</dbReference>
<accession>X1Q2Y5</accession>
<dbReference type="PRINTS" id="PR01397">
    <property type="entry name" value="DHBDHDRGNASE"/>
</dbReference>
<name>X1Q2Y5_9ZZZZ</name>
<dbReference type="InterPro" id="IPR003560">
    <property type="entry name" value="DHB_DH"/>
</dbReference>
<sequence>MMRIPNLSMAGKVALVTGGGRGIGRALALAFAKAGADVATCSRTGGAELNSVAEEIRKLGRKALTVKADVSRKIDVENLVKQTVTELGDIDILVNNAGIFIQRPLLEIEEDTWDSVIAVNLKGTYLCSQAVGQLMVERRKGI</sequence>
<dbReference type="EMBL" id="BARV01041264">
    <property type="protein sequence ID" value="GAI49111.1"/>
    <property type="molecule type" value="Genomic_DNA"/>
</dbReference>
<comment type="caution">
    <text evidence="2">The sequence shown here is derived from an EMBL/GenBank/DDBJ whole genome shotgun (WGS) entry which is preliminary data.</text>
</comment>
<dbReference type="InterPro" id="IPR050259">
    <property type="entry name" value="SDR"/>
</dbReference>
<dbReference type="GO" id="GO:0019290">
    <property type="term" value="P:siderophore biosynthetic process"/>
    <property type="evidence" value="ECO:0007669"/>
    <property type="project" value="InterPro"/>
</dbReference>